<keyword evidence="1" id="KW-0489">Methyltransferase</keyword>
<evidence type="ECO:0000259" key="3">
    <source>
        <dbReference type="Pfam" id="PF00588"/>
    </source>
</evidence>
<dbReference type="InterPro" id="IPR029028">
    <property type="entry name" value="Alpha/beta_knot_MTases"/>
</dbReference>
<keyword evidence="2" id="KW-0808">Transferase</keyword>
<feature type="non-terminal residue" evidence="4">
    <location>
        <position position="1"/>
    </location>
</feature>
<dbReference type="GO" id="GO:0006396">
    <property type="term" value="P:RNA processing"/>
    <property type="evidence" value="ECO:0007669"/>
    <property type="project" value="InterPro"/>
</dbReference>
<reference evidence="4" key="1">
    <citation type="submission" date="2018-05" db="EMBL/GenBank/DDBJ databases">
        <authorList>
            <person name="Lanie J.A."/>
            <person name="Ng W.-L."/>
            <person name="Kazmierczak K.M."/>
            <person name="Andrzejewski T.M."/>
            <person name="Davidsen T.M."/>
            <person name="Wayne K.J."/>
            <person name="Tettelin H."/>
            <person name="Glass J.I."/>
            <person name="Rusch D."/>
            <person name="Podicherti R."/>
            <person name="Tsui H.-C.T."/>
            <person name="Winkler M.E."/>
        </authorList>
    </citation>
    <scope>NUCLEOTIDE SEQUENCE</scope>
</reference>
<dbReference type="InterPro" id="IPR001537">
    <property type="entry name" value="SpoU_MeTrfase"/>
</dbReference>
<gene>
    <name evidence="4" type="ORF">METZ01_LOCUS186658</name>
</gene>
<dbReference type="GO" id="GO:0032259">
    <property type="term" value="P:methylation"/>
    <property type="evidence" value="ECO:0007669"/>
    <property type="project" value="UniProtKB-KW"/>
</dbReference>
<evidence type="ECO:0000313" key="4">
    <source>
        <dbReference type="EMBL" id="SVB33804.1"/>
    </source>
</evidence>
<name>A0A382D6X7_9ZZZZ</name>
<dbReference type="GO" id="GO:0003723">
    <property type="term" value="F:RNA binding"/>
    <property type="evidence" value="ECO:0007669"/>
    <property type="project" value="InterPro"/>
</dbReference>
<organism evidence="4">
    <name type="scientific">marine metagenome</name>
    <dbReference type="NCBI Taxonomy" id="408172"/>
    <lineage>
        <taxon>unclassified sequences</taxon>
        <taxon>metagenomes</taxon>
        <taxon>ecological metagenomes</taxon>
    </lineage>
</organism>
<dbReference type="SUPFAM" id="SSF75217">
    <property type="entry name" value="alpha/beta knot"/>
    <property type="match status" value="1"/>
</dbReference>
<proteinExistence type="predicted"/>
<dbReference type="InterPro" id="IPR029026">
    <property type="entry name" value="tRNA_m1G_MTases_N"/>
</dbReference>
<accession>A0A382D6X7</accession>
<evidence type="ECO:0000256" key="1">
    <source>
        <dbReference type="ARBA" id="ARBA00022603"/>
    </source>
</evidence>
<sequence>VATENVHKPYNLPAFIRICNTVGIGDVNCDSTDPKKTDIHLKAAGDSSHQVKLHFHDSIKVIYQILKKDFTILATHVGENNIDQCSFYLTEPTAIIIGNELDRLTSETIENVDDQIAISTLGMI</sequence>
<dbReference type="GO" id="GO:0008173">
    <property type="term" value="F:RNA methyltransferase activity"/>
    <property type="evidence" value="ECO:0007669"/>
    <property type="project" value="InterPro"/>
</dbReference>
<dbReference type="EMBL" id="UINC01037789">
    <property type="protein sequence ID" value="SVB33804.1"/>
    <property type="molecule type" value="Genomic_DNA"/>
</dbReference>
<dbReference type="AlphaFoldDB" id="A0A382D6X7"/>
<dbReference type="Gene3D" id="3.40.1280.10">
    <property type="match status" value="1"/>
</dbReference>
<evidence type="ECO:0000256" key="2">
    <source>
        <dbReference type="ARBA" id="ARBA00022679"/>
    </source>
</evidence>
<protein>
    <recommendedName>
        <fullName evidence="3">tRNA/rRNA methyltransferase SpoU type domain-containing protein</fullName>
    </recommendedName>
</protein>
<feature type="domain" description="tRNA/rRNA methyltransferase SpoU type" evidence="3">
    <location>
        <begin position="1"/>
        <end position="123"/>
    </location>
</feature>
<dbReference type="Pfam" id="PF00588">
    <property type="entry name" value="SpoU_methylase"/>
    <property type="match status" value="1"/>
</dbReference>